<sequence>MVVCAVGISQAAFAGPGEDIQNGVPIEDALRDAVEAGMTIDQAVGDAISTNPEWAGDVIAASHGILNDLPGAACMVAGEDGMYVRVPTLYVKADSDAEKSKVTGPYTVAQVRAMLLAAKITLDDEVSKGQEYWHRLDFVEDVVPKEMSHLLAWNAKLLRQLEHGNDPDAEASRVTGPHTEAQVRAMLLEGKITLDDEVSSRRENWYRLGLVENAVPEKMYNLLARGARPLSQLEQGDLSACMDRIAAAAIEAGADPAVVTAATAAGDTGGMGGPGIPPGPGDGNRGGNLASVS</sequence>
<reference evidence="2" key="1">
    <citation type="submission" date="2018-06" db="EMBL/GenBank/DDBJ databases">
        <authorList>
            <person name="Zhirakovskaya E."/>
        </authorList>
    </citation>
    <scope>NUCLEOTIDE SEQUENCE</scope>
</reference>
<accession>A0A3B1AW25</accession>
<feature type="region of interest" description="Disordered" evidence="1">
    <location>
        <begin position="265"/>
        <end position="293"/>
    </location>
</feature>
<evidence type="ECO:0000256" key="1">
    <source>
        <dbReference type="SAM" id="MobiDB-lite"/>
    </source>
</evidence>
<gene>
    <name evidence="2" type="ORF">MNBD_GAMMA26-1651</name>
</gene>
<name>A0A3B1AW25_9ZZZZ</name>
<protein>
    <submittedName>
        <fullName evidence="2">Uncharacterized protein</fullName>
    </submittedName>
</protein>
<evidence type="ECO:0000313" key="2">
    <source>
        <dbReference type="EMBL" id="VAX07952.1"/>
    </source>
</evidence>
<organism evidence="2">
    <name type="scientific">hydrothermal vent metagenome</name>
    <dbReference type="NCBI Taxonomy" id="652676"/>
    <lineage>
        <taxon>unclassified sequences</taxon>
        <taxon>metagenomes</taxon>
        <taxon>ecological metagenomes</taxon>
    </lineage>
</organism>
<proteinExistence type="predicted"/>
<dbReference type="EMBL" id="UOFX01000034">
    <property type="protein sequence ID" value="VAX07952.1"/>
    <property type="molecule type" value="Genomic_DNA"/>
</dbReference>
<dbReference type="AlphaFoldDB" id="A0A3B1AW25"/>